<dbReference type="InterPro" id="IPR006439">
    <property type="entry name" value="HAD-SF_hydro_IA"/>
</dbReference>
<dbReference type="NCBIfam" id="TIGR01509">
    <property type="entry name" value="HAD-SF-IA-v3"/>
    <property type="match status" value="1"/>
</dbReference>
<proteinExistence type="predicted"/>
<gene>
    <name evidence="1" type="ORF">THITH_09465</name>
</gene>
<dbReference type="Gene3D" id="3.40.50.1000">
    <property type="entry name" value="HAD superfamily/HAD-like"/>
    <property type="match status" value="1"/>
</dbReference>
<dbReference type="AlphaFoldDB" id="W0DMG7"/>
<dbReference type="KEGG" id="tti:THITH_09465"/>
<dbReference type="GO" id="GO:0016787">
    <property type="term" value="F:hydrolase activity"/>
    <property type="evidence" value="ECO:0007669"/>
    <property type="project" value="UniProtKB-KW"/>
</dbReference>
<dbReference type="SUPFAM" id="SSF56784">
    <property type="entry name" value="HAD-like"/>
    <property type="match status" value="1"/>
</dbReference>
<dbReference type="SFLD" id="SFLDS00003">
    <property type="entry name" value="Haloacid_Dehalogenase"/>
    <property type="match status" value="1"/>
</dbReference>
<name>W0DMG7_9GAMM</name>
<dbReference type="PRINTS" id="PR00413">
    <property type="entry name" value="HADHALOGNASE"/>
</dbReference>
<protein>
    <submittedName>
        <fullName evidence="1">Hydrolase</fullName>
    </submittedName>
</protein>
<keyword evidence="1" id="KW-0378">Hydrolase</keyword>
<dbReference type="InterPro" id="IPR023214">
    <property type="entry name" value="HAD_sf"/>
</dbReference>
<dbReference type="InterPro" id="IPR011949">
    <property type="entry name" value="HAD-SF_hydro_IA_REG-2-like"/>
</dbReference>
<accession>W0DMG7</accession>
<dbReference type="Proteomes" id="UP000005289">
    <property type="component" value="Chromosome"/>
</dbReference>
<dbReference type="Pfam" id="PF00702">
    <property type="entry name" value="Hydrolase"/>
    <property type="match status" value="1"/>
</dbReference>
<sequence length="253" mass="27506">MPALGDRLQAVTFDAAGTLFGLRDPVGSVYAAAARAHGLPARDGLEDLLERRFREVFPALAPPRYRPGDRAGNDAEDRAWWRRLVLRVMDGLGPLAFDAFFDEIWRSFAEPSAWQKYPEIDALLQGLRRSGLRLAIVSNFDARLVPVCRGLGLEPRVDTVVFAAEVGAAKPRAGIFHEAVARLGVAPANTLHVGDSFAEDVAGARAAGLRAVYLQRDQADHRPMGDPEHPTIRDLRALTALIHGEVPGRAPPA</sequence>
<keyword evidence="2" id="KW-1185">Reference proteome</keyword>
<dbReference type="Gene3D" id="1.10.150.720">
    <property type="entry name" value="Haloacid dehalogenase-like hydrolase"/>
    <property type="match status" value="1"/>
</dbReference>
<dbReference type="PANTHER" id="PTHR46191:SF2">
    <property type="entry name" value="HALOACID DEHALOGENASE-LIKE HYDROLASE DOMAIN-CONTAINING PROTEIN 3"/>
    <property type="match status" value="1"/>
</dbReference>
<evidence type="ECO:0000313" key="2">
    <source>
        <dbReference type="Proteomes" id="UP000005289"/>
    </source>
</evidence>
<dbReference type="NCBIfam" id="TIGR02252">
    <property type="entry name" value="DREG-2"/>
    <property type="match status" value="1"/>
</dbReference>
<dbReference type="SFLD" id="SFLDG01129">
    <property type="entry name" value="C1.5:_HAD__Beta-PGM__Phosphata"/>
    <property type="match status" value="1"/>
</dbReference>
<dbReference type="HOGENOM" id="CLU_045011_8_0_6"/>
<dbReference type="EMBL" id="CP007029">
    <property type="protein sequence ID" value="AHE98457.1"/>
    <property type="molecule type" value="Genomic_DNA"/>
</dbReference>
<dbReference type="InterPro" id="IPR036412">
    <property type="entry name" value="HAD-like_sf"/>
</dbReference>
<dbReference type="PANTHER" id="PTHR46191">
    <property type="match status" value="1"/>
</dbReference>
<dbReference type="STRING" id="713585.THITH_09465"/>
<evidence type="ECO:0000313" key="1">
    <source>
        <dbReference type="EMBL" id="AHE98457.1"/>
    </source>
</evidence>
<dbReference type="NCBIfam" id="TIGR01549">
    <property type="entry name" value="HAD-SF-IA-v1"/>
    <property type="match status" value="1"/>
</dbReference>
<dbReference type="InterPro" id="IPR051828">
    <property type="entry name" value="HAD-like_hydrolase_domain"/>
</dbReference>
<reference evidence="1 2" key="1">
    <citation type="submission" date="2013-12" db="EMBL/GenBank/DDBJ databases">
        <authorList>
            <consortium name="DOE Joint Genome Institute"/>
            <person name="Muyzer G."/>
            <person name="Huntemann M."/>
            <person name="Han J."/>
            <person name="Chen A."/>
            <person name="Kyrpides N."/>
            <person name="Mavromatis K."/>
            <person name="Markowitz V."/>
            <person name="Palaniappan K."/>
            <person name="Ivanova N."/>
            <person name="Schaumberg A."/>
            <person name="Pati A."/>
            <person name="Liolios K."/>
            <person name="Nordberg H.P."/>
            <person name="Cantor M.N."/>
            <person name="Hua S.X."/>
            <person name="Woyke T."/>
        </authorList>
    </citation>
    <scope>NUCLEOTIDE SEQUENCE [LARGE SCALE GENOMIC DNA]</scope>
    <source>
        <strain evidence="1 2">ARh 1</strain>
    </source>
</reference>
<dbReference type="InterPro" id="IPR044924">
    <property type="entry name" value="HAD-SF_hydro_IA_REG-2-like_cap"/>
</dbReference>
<organism evidence="1 2">
    <name type="scientific">Thioalkalivibrio paradoxus ARh 1</name>
    <dbReference type="NCBI Taxonomy" id="713585"/>
    <lineage>
        <taxon>Bacteria</taxon>
        <taxon>Pseudomonadati</taxon>
        <taxon>Pseudomonadota</taxon>
        <taxon>Gammaproteobacteria</taxon>
        <taxon>Chromatiales</taxon>
        <taxon>Ectothiorhodospiraceae</taxon>
        <taxon>Thioalkalivibrio</taxon>
    </lineage>
</organism>